<protein>
    <submittedName>
        <fullName evidence="1">Histone-lysine N-methyltransferase ATX3</fullName>
    </submittedName>
</protein>
<evidence type="ECO:0000313" key="3">
    <source>
        <dbReference type="Proteomes" id="UP000002051"/>
    </source>
</evidence>
<dbReference type="STRING" id="3880.G7ZWB1"/>
<sequence>MKEKYQTVHAKLSIERFGIFRSVENLEDNKIIIGNSSQILVHQECYGAEHVLDFTSWVSRVCETLNVERTKRDLS</sequence>
<dbReference type="eggNOG" id="KOG1080">
    <property type="taxonomic scope" value="Eukaryota"/>
</dbReference>
<dbReference type="Proteomes" id="UP000002051">
    <property type="component" value="Chromosome 2"/>
</dbReference>
<accession>G7ZWB1</accession>
<gene>
    <name evidence="1" type="ordered locus">MTR_2g047818</name>
</gene>
<dbReference type="EnsemblPlants" id="KEH37787">
    <property type="protein sequence ID" value="KEH37787"/>
    <property type="gene ID" value="MTR_2g047818"/>
</dbReference>
<reference evidence="1 3" key="1">
    <citation type="journal article" date="2011" name="Nature">
        <title>The Medicago genome provides insight into the evolution of rhizobial symbioses.</title>
        <authorList>
            <person name="Young N.D."/>
            <person name="Debelle F."/>
            <person name="Oldroyd G.E."/>
            <person name="Geurts R."/>
            <person name="Cannon S.B."/>
            <person name="Udvardi M.K."/>
            <person name="Benedito V.A."/>
            <person name="Mayer K.F."/>
            <person name="Gouzy J."/>
            <person name="Schoof H."/>
            <person name="Van de Peer Y."/>
            <person name="Proost S."/>
            <person name="Cook D.R."/>
            <person name="Meyers B.C."/>
            <person name="Spannagl M."/>
            <person name="Cheung F."/>
            <person name="De Mita S."/>
            <person name="Krishnakumar V."/>
            <person name="Gundlach H."/>
            <person name="Zhou S."/>
            <person name="Mudge J."/>
            <person name="Bharti A.K."/>
            <person name="Murray J.D."/>
            <person name="Naoumkina M.A."/>
            <person name="Rosen B."/>
            <person name="Silverstein K.A."/>
            <person name="Tang H."/>
            <person name="Rombauts S."/>
            <person name="Zhao P.X."/>
            <person name="Zhou P."/>
            <person name="Barbe V."/>
            <person name="Bardou P."/>
            <person name="Bechner M."/>
            <person name="Bellec A."/>
            <person name="Berger A."/>
            <person name="Berges H."/>
            <person name="Bidwell S."/>
            <person name="Bisseling T."/>
            <person name="Choisne N."/>
            <person name="Couloux A."/>
            <person name="Denny R."/>
            <person name="Deshpande S."/>
            <person name="Dai X."/>
            <person name="Doyle J.J."/>
            <person name="Dudez A.M."/>
            <person name="Farmer A.D."/>
            <person name="Fouteau S."/>
            <person name="Franken C."/>
            <person name="Gibelin C."/>
            <person name="Gish J."/>
            <person name="Goldstein S."/>
            <person name="Gonzalez A.J."/>
            <person name="Green P.J."/>
            <person name="Hallab A."/>
            <person name="Hartog M."/>
            <person name="Hua A."/>
            <person name="Humphray S.J."/>
            <person name="Jeong D.H."/>
            <person name="Jing Y."/>
            <person name="Jocker A."/>
            <person name="Kenton S.M."/>
            <person name="Kim D.J."/>
            <person name="Klee K."/>
            <person name="Lai H."/>
            <person name="Lang C."/>
            <person name="Lin S."/>
            <person name="Macmil S.L."/>
            <person name="Magdelenat G."/>
            <person name="Matthews L."/>
            <person name="McCorrison J."/>
            <person name="Monaghan E.L."/>
            <person name="Mun J.H."/>
            <person name="Najar F.Z."/>
            <person name="Nicholson C."/>
            <person name="Noirot C."/>
            <person name="O'Bleness M."/>
            <person name="Paule C.R."/>
            <person name="Poulain J."/>
            <person name="Prion F."/>
            <person name="Qin B."/>
            <person name="Qu C."/>
            <person name="Retzel E.F."/>
            <person name="Riddle C."/>
            <person name="Sallet E."/>
            <person name="Samain S."/>
            <person name="Samson N."/>
            <person name="Sanders I."/>
            <person name="Saurat O."/>
            <person name="Scarpelli C."/>
            <person name="Schiex T."/>
            <person name="Segurens B."/>
            <person name="Severin A.J."/>
            <person name="Sherrier D.J."/>
            <person name="Shi R."/>
            <person name="Sims S."/>
            <person name="Singer S.R."/>
            <person name="Sinharoy S."/>
            <person name="Sterck L."/>
            <person name="Viollet A."/>
            <person name="Wang B.B."/>
            <person name="Wang K."/>
            <person name="Wang M."/>
            <person name="Wang X."/>
            <person name="Warfsmann J."/>
            <person name="Weissenbach J."/>
            <person name="White D.D."/>
            <person name="White J.D."/>
            <person name="Wiley G.B."/>
            <person name="Wincker P."/>
            <person name="Xing Y."/>
            <person name="Yang L."/>
            <person name="Yao Z."/>
            <person name="Ying F."/>
            <person name="Zhai J."/>
            <person name="Zhou L."/>
            <person name="Zuber A."/>
            <person name="Denarie J."/>
            <person name="Dixon R.A."/>
            <person name="May G.D."/>
            <person name="Schwartz D.C."/>
            <person name="Rogers J."/>
            <person name="Quetier F."/>
            <person name="Town C.D."/>
            <person name="Roe B.A."/>
        </authorList>
    </citation>
    <scope>NUCLEOTIDE SEQUENCE [LARGE SCALE GENOMIC DNA]</scope>
    <source>
        <strain evidence="1">A17</strain>
        <strain evidence="2 3">cv. Jemalong A17</strain>
    </source>
</reference>
<dbReference type="EMBL" id="CM001218">
    <property type="protein sequence ID" value="KEH37787.1"/>
    <property type="molecule type" value="Genomic_DNA"/>
</dbReference>
<reference evidence="2" key="3">
    <citation type="submission" date="2015-04" db="UniProtKB">
        <authorList>
            <consortium name="EnsemblPlants"/>
        </authorList>
    </citation>
    <scope>IDENTIFICATION</scope>
    <source>
        <strain evidence="2">cv. Jemalong A17</strain>
    </source>
</reference>
<dbReference type="PaxDb" id="3880-AES83499"/>
<keyword evidence="3" id="KW-1185">Reference proteome</keyword>
<organism evidence="1 3">
    <name type="scientific">Medicago truncatula</name>
    <name type="common">Barrel medic</name>
    <name type="synonym">Medicago tribuloides</name>
    <dbReference type="NCBI Taxonomy" id="3880"/>
    <lineage>
        <taxon>Eukaryota</taxon>
        <taxon>Viridiplantae</taxon>
        <taxon>Streptophyta</taxon>
        <taxon>Embryophyta</taxon>
        <taxon>Tracheophyta</taxon>
        <taxon>Spermatophyta</taxon>
        <taxon>Magnoliopsida</taxon>
        <taxon>eudicotyledons</taxon>
        <taxon>Gunneridae</taxon>
        <taxon>Pentapetalae</taxon>
        <taxon>rosids</taxon>
        <taxon>fabids</taxon>
        <taxon>Fabales</taxon>
        <taxon>Fabaceae</taxon>
        <taxon>Papilionoideae</taxon>
        <taxon>50 kb inversion clade</taxon>
        <taxon>NPAAA clade</taxon>
        <taxon>Hologalegina</taxon>
        <taxon>IRL clade</taxon>
        <taxon>Trifolieae</taxon>
        <taxon>Medicago</taxon>
    </lineage>
</organism>
<reference evidence="1 3" key="2">
    <citation type="journal article" date="2014" name="BMC Genomics">
        <title>An improved genome release (version Mt4.0) for the model legume Medicago truncatula.</title>
        <authorList>
            <person name="Tang H."/>
            <person name="Krishnakumar V."/>
            <person name="Bidwell S."/>
            <person name="Rosen B."/>
            <person name="Chan A."/>
            <person name="Zhou S."/>
            <person name="Gentzbittel L."/>
            <person name="Childs K.L."/>
            <person name="Yandell M."/>
            <person name="Gundlach H."/>
            <person name="Mayer K.F."/>
            <person name="Schwartz D.C."/>
            <person name="Town C.D."/>
        </authorList>
    </citation>
    <scope>GENOME REANNOTATION</scope>
    <source>
        <strain evidence="1">A17</strain>
        <strain evidence="2 3">cv. Jemalong A17</strain>
    </source>
</reference>
<name>G7ZWB1_MEDTR</name>
<dbReference type="HOGENOM" id="CLU_187930_0_0_1"/>
<evidence type="ECO:0000313" key="1">
    <source>
        <dbReference type="EMBL" id="KEH37787.1"/>
    </source>
</evidence>
<evidence type="ECO:0000313" key="2">
    <source>
        <dbReference type="EnsemblPlants" id="KEH37787"/>
    </source>
</evidence>
<proteinExistence type="predicted"/>
<dbReference type="AlphaFoldDB" id="G7ZWB1"/>